<organism evidence="2 3">
    <name type="scientific">Janthinobacterium psychrotolerans</name>
    <dbReference type="NCBI Taxonomy" id="1747903"/>
    <lineage>
        <taxon>Bacteria</taxon>
        <taxon>Pseudomonadati</taxon>
        <taxon>Pseudomonadota</taxon>
        <taxon>Betaproteobacteria</taxon>
        <taxon>Burkholderiales</taxon>
        <taxon>Oxalobacteraceae</taxon>
        <taxon>Janthinobacterium</taxon>
    </lineage>
</organism>
<evidence type="ECO:0000313" key="2">
    <source>
        <dbReference type="EMBL" id="OBV36723.1"/>
    </source>
</evidence>
<feature type="chain" id="PRO_5008510004" evidence="1">
    <location>
        <begin position="25"/>
        <end position="140"/>
    </location>
</feature>
<dbReference type="RefSeq" id="WP_065310511.1">
    <property type="nucleotide sequence ID" value="NZ_LOCQ01000062.1"/>
</dbReference>
<keyword evidence="3" id="KW-1185">Reference proteome</keyword>
<dbReference type="AlphaFoldDB" id="A0A1A7BX70"/>
<dbReference type="EMBL" id="LOCQ01000062">
    <property type="protein sequence ID" value="OBV36723.1"/>
    <property type="molecule type" value="Genomic_DNA"/>
</dbReference>
<dbReference type="Proteomes" id="UP000092713">
    <property type="component" value="Unassembled WGS sequence"/>
</dbReference>
<keyword evidence="1" id="KW-0732">Signal</keyword>
<evidence type="ECO:0000256" key="1">
    <source>
        <dbReference type="SAM" id="SignalP"/>
    </source>
</evidence>
<dbReference type="PATRIC" id="fig|1747903.4.peg.206"/>
<accession>A0A1A7BX70</accession>
<protein>
    <submittedName>
        <fullName evidence="2">Uncharacterized protein</fullName>
    </submittedName>
</protein>
<feature type="signal peptide" evidence="1">
    <location>
        <begin position="1"/>
        <end position="24"/>
    </location>
</feature>
<dbReference type="OrthoDB" id="5986644at2"/>
<proteinExistence type="predicted"/>
<name>A0A1A7BX70_9BURK</name>
<sequence>MKLSTRLLPLYLALSLSVALPAMAQAAASENLSRGSQNLSQGSAVVVAGSMSMLVASGQVMIASLEAVGEGVVIVLKGASEAGSASVQLSGQAAQGLSLAVGTVVSVVAVSTGHVLVASGKAIAFIPNELGKSLLYHSKV</sequence>
<dbReference type="STRING" id="1747903.ASR47_1001195"/>
<gene>
    <name evidence="2" type="ORF">ASR47_1001195</name>
</gene>
<comment type="caution">
    <text evidence="2">The sequence shown here is derived from an EMBL/GenBank/DDBJ whole genome shotgun (WGS) entry which is preliminary data.</text>
</comment>
<evidence type="ECO:0000313" key="3">
    <source>
        <dbReference type="Proteomes" id="UP000092713"/>
    </source>
</evidence>
<reference evidence="2 3" key="1">
    <citation type="submission" date="2016-04" db="EMBL/GenBank/DDBJ databases">
        <title>Draft genome sequence of Janthinobacterium psychrotolerans sp. nov., isolated from freshwater sediments in Denmark.</title>
        <authorList>
            <person name="Gong X."/>
            <person name="Skrivergaard S."/>
            <person name="Korsgaard B.S."/>
            <person name="Schreiber L."/>
            <person name="Marshall I.P."/>
            <person name="Finster K."/>
            <person name="Schramm A."/>
        </authorList>
    </citation>
    <scope>NUCLEOTIDE SEQUENCE [LARGE SCALE GENOMIC DNA]</scope>
    <source>
        <strain evidence="2 3">S3-2</strain>
    </source>
</reference>